<proteinExistence type="inferred from homology"/>
<feature type="transmembrane region" description="Helical" evidence="7">
    <location>
        <begin position="6"/>
        <end position="23"/>
    </location>
</feature>
<feature type="compositionally biased region" description="Basic residues" evidence="6">
    <location>
        <begin position="220"/>
        <end position="231"/>
    </location>
</feature>
<dbReference type="PANTHER" id="PTHR33048:SF47">
    <property type="entry name" value="INTEGRAL MEMBRANE PROTEIN-RELATED"/>
    <property type="match status" value="1"/>
</dbReference>
<feature type="domain" description="Rhodopsin" evidence="8">
    <location>
        <begin position="2"/>
        <end position="179"/>
    </location>
</feature>
<dbReference type="Pfam" id="PF20684">
    <property type="entry name" value="Fung_rhodopsin"/>
    <property type="match status" value="1"/>
</dbReference>
<feature type="region of interest" description="Disordered" evidence="6">
    <location>
        <begin position="339"/>
        <end position="370"/>
    </location>
</feature>
<name>A0AAE0IRK2_9PEZI</name>
<evidence type="ECO:0000256" key="2">
    <source>
        <dbReference type="ARBA" id="ARBA00022692"/>
    </source>
</evidence>
<dbReference type="InterPro" id="IPR049326">
    <property type="entry name" value="Rhodopsin_dom_fungi"/>
</dbReference>
<gene>
    <name evidence="9" type="ORF">B0H66DRAFT_542179</name>
</gene>
<sequence length="370" mass="41520">MLFYALSLTFTRISILLLYKRIFTYNWAKRAIQITLALVIMMGIWFVVAVCTACVPLEAFWNWSLFWTEKVYCQPYQIWWANSALHLAADFAIMALPMPILSTLKLPKRQKYALIGVFALGFFVCIISILRLVALVDITQASPIDSAYSTADLIYWTAVEINASIVCACAMTLKPLIQRLFPRMLSPSRYVNDQSLQWITPISNNRNSRHSFVNRPGASHPRRSASHRSHRSAPSDGGSHSTKFGGGSILPRVEEREHRRRDEYDDYYPTSREELLVGELKSDDIEKQERSDSVLTGAAAASAPRDSTSLDLFFRPTGELTAPPRAHLRLSIHVTKSVHVTKTPSSPVPGEKEEEASGPLPSATFGQRMG</sequence>
<dbReference type="AlphaFoldDB" id="A0AAE0IRK2"/>
<comment type="caution">
    <text evidence="9">The sequence shown here is derived from an EMBL/GenBank/DDBJ whole genome shotgun (WGS) entry which is preliminary data.</text>
</comment>
<evidence type="ECO:0000259" key="8">
    <source>
        <dbReference type="Pfam" id="PF20684"/>
    </source>
</evidence>
<evidence type="ECO:0000256" key="1">
    <source>
        <dbReference type="ARBA" id="ARBA00004141"/>
    </source>
</evidence>
<feature type="transmembrane region" description="Helical" evidence="7">
    <location>
        <begin position="35"/>
        <end position="59"/>
    </location>
</feature>
<keyword evidence="4 7" id="KW-0472">Membrane</keyword>
<feature type="region of interest" description="Disordered" evidence="6">
    <location>
        <begin position="207"/>
        <end position="267"/>
    </location>
</feature>
<keyword evidence="3 7" id="KW-1133">Transmembrane helix</keyword>
<dbReference type="PANTHER" id="PTHR33048">
    <property type="entry name" value="PTH11-LIKE INTEGRAL MEMBRANE PROTEIN (AFU_ORTHOLOGUE AFUA_5G11245)"/>
    <property type="match status" value="1"/>
</dbReference>
<evidence type="ECO:0000256" key="4">
    <source>
        <dbReference type="ARBA" id="ARBA00023136"/>
    </source>
</evidence>
<feature type="compositionally biased region" description="Basic and acidic residues" evidence="6">
    <location>
        <begin position="279"/>
        <end position="292"/>
    </location>
</feature>
<evidence type="ECO:0000256" key="6">
    <source>
        <dbReference type="SAM" id="MobiDB-lite"/>
    </source>
</evidence>
<feature type="transmembrane region" description="Helical" evidence="7">
    <location>
        <begin position="153"/>
        <end position="173"/>
    </location>
</feature>
<evidence type="ECO:0000313" key="10">
    <source>
        <dbReference type="Proteomes" id="UP001283341"/>
    </source>
</evidence>
<evidence type="ECO:0000256" key="3">
    <source>
        <dbReference type="ARBA" id="ARBA00022989"/>
    </source>
</evidence>
<evidence type="ECO:0000256" key="7">
    <source>
        <dbReference type="SAM" id="Phobius"/>
    </source>
</evidence>
<accession>A0AAE0IRK2</accession>
<dbReference type="EMBL" id="JAUEDM010000001">
    <property type="protein sequence ID" value="KAK3329857.1"/>
    <property type="molecule type" value="Genomic_DNA"/>
</dbReference>
<reference evidence="9" key="1">
    <citation type="journal article" date="2023" name="Mol. Phylogenet. Evol.">
        <title>Genome-scale phylogeny and comparative genomics of the fungal order Sordariales.</title>
        <authorList>
            <person name="Hensen N."/>
            <person name="Bonometti L."/>
            <person name="Westerberg I."/>
            <person name="Brannstrom I.O."/>
            <person name="Guillou S."/>
            <person name="Cros-Aarteil S."/>
            <person name="Calhoun S."/>
            <person name="Haridas S."/>
            <person name="Kuo A."/>
            <person name="Mondo S."/>
            <person name="Pangilinan J."/>
            <person name="Riley R."/>
            <person name="LaButti K."/>
            <person name="Andreopoulos B."/>
            <person name="Lipzen A."/>
            <person name="Chen C."/>
            <person name="Yan M."/>
            <person name="Daum C."/>
            <person name="Ng V."/>
            <person name="Clum A."/>
            <person name="Steindorff A."/>
            <person name="Ohm R.A."/>
            <person name="Martin F."/>
            <person name="Silar P."/>
            <person name="Natvig D.O."/>
            <person name="Lalanne C."/>
            <person name="Gautier V."/>
            <person name="Ament-Velasquez S.L."/>
            <person name="Kruys A."/>
            <person name="Hutchinson M.I."/>
            <person name="Powell A.J."/>
            <person name="Barry K."/>
            <person name="Miller A.N."/>
            <person name="Grigoriev I.V."/>
            <person name="Debuchy R."/>
            <person name="Gladieux P."/>
            <person name="Hiltunen Thoren M."/>
            <person name="Johannesson H."/>
        </authorList>
    </citation>
    <scope>NUCLEOTIDE SEQUENCE</scope>
    <source>
        <strain evidence="9">CBS 118394</strain>
    </source>
</reference>
<protein>
    <recommendedName>
        <fullName evidence="8">Rhodopsin domain-containing protein</fullName>
    </recommendedName>
</protein>
<comment type="similarity">
    <text evidence="5">Belongs to the SAT4 family.</text>
</comment>
<evidence type="ECO:0000313" key="9">
    <source>
        <dbReference type="EMBL" id="KAK3329857.1"/>
    </source>
</evidence>
<comment type="subcellular location">
    <subcellularLocation>
        <location evidence="1">Membrane</location>
        <topology evidence="1">Multi-pass membrane protein</topology>
    </subcellularLocation>
</comment>
<evidence type="ECO:0000256" key="5">
    <source>
        <dbReference type="ARBA" id="ARBA00038359"/>
    </source>
</evidence>
<keyword evidence="10" id="KW-1185">Reference proteome</keyword>
<organism evidence="9 10">
    <name type="scientific">Apodospora peruviana</name>
    <dbReference type="NCBI Taxonomy" id="516989"/>
    <lineage>
        <taxon>Eukaryota</taxon>
        <taxon>Fungi</taxon>
        <taxon>Dikarya</taxon>
        <taxon>Ascomycota</taxon>
        <taxon>Pezizomycotina</taxon>
        <taxon>Sordariomycetes</taxon>
        <taxon>Sordariomycetidae</taxon>
        <taxon>Sordariales</taxon>
        <taxon>Lasiosphaeriaceae</taxon>
        <taxon>Apodospora</taxon>
    </lineage>
</organism>
<feature type="transmembrane region" description="Helical" evidence="7">
    <location>
        <begin position="112"/>
        <end position="133"/>
    </location>
</feature>
<feature type="transmembrane region" description="Helical" evidence="7">
    <location>
        <begin position="79"/>
        <end position="100"/>
    </location>
</feature>
<dbReference type="Proteomes" id="UP001283341">
    <property type="component" value="Unassembled WGS sequence"/>
</dbReference>
<feature type="compositionally biased region" description="Basic and acidic residues" evidence="6">
    <location>
        <begin position="252"/>
        <end position="263"/>
    </location>
</feature>
<feature type="region of interest" description="Disordered" evidence="6">
    <location>
        <begin position="279"/>
        <end position="302"/>
    </location>
</feature>
<dbReference type="GO" id="GO:0016020">
    <property type="term" value="C:membrane"/>
    <property type="evidence" value="ECO:0007669"/>
    <property type="project" value="UniProtKB-SubCell"/>
</dbReference>
<keyword evidence="2 7" id="KW-0812">Transmembrane</keyword>
<reference evidence="9" key="2">
    <citation type="submission" date="2023-06" db="EMBL/GenBank/DDBJ databases">
        <authorList>
            <consortium name="Lawrence Berkeley National Laboratory"/>
            <person name="Haridas S."/>
            <person name="Hensen N."/>
            <person name="Bonometti L."/>
            <person name="Westerberg I."/>
            <person name="Brannstrom I.O."/>
            <person name="Guillou S."/>
            <person name="Cros-Aarteil S."/>
            <person name="Calhoun S."/>
            <person name="Kuo A."/>
            <person name="Mondo S."/>
            <person name="Pangilinan J."/>
            <person name="Riley R."/>
            <person name="Labutti K."/>
            <person name="Andreopoulos B."/>
            <person name="Lipzen A."/>
            <person name="Chen C."/>
            <person name="Yanf M."/>
            <person name="Daum C."/>
            <person name="Ng V."/>
            <person name="Clum A."/>
            <person name="Steindorff A."/>
            <person name="Ohm R."/>
            <person name="Martin F."/>
            <person name="Silar P."/>
            <person name="Natvig D."/>
            <person name="Lalanne C."/>
            <person name="Gautier V."/>
            <person name="Ament-Velasquez S.L."/>
            <person name="Kruys A."/>
            <person name="Hutchinson M.I."/>
            <person name="Powell A.J."/>
            <person name="Barry K."/>
            <person name="Miller A.N."/>
            <person name="Grigoriev I.V."/>
            <person name="Debuchy R."/>
            <person name="Gladieux P."/>
            <person name="Thoren M.H."/>
            <person name="Johannesson H."/>
        </authorList>
    </citation>
    <scope>NUCLEOTIDE SEQUENCE</scope>
    <source>
        <strain evidence="9">CBS 118394</strain>
    </source>
</reference>
<dbReference type="InterPro" id="IPR052337">
    <property type="entry name" value="SAT4-like"/>
</dbReference>